<dbReference type="InterPro" id="IPR000195">
    <property type="entry name" value="Rab-GAP-TBC_dom"/>
</dbReference>
<keyword evidence="3" id="KW-1185">Reference proteome</keyword>
<dbReference type="InterPro" id="IPR035969">
    <property type="entry name" value="Rab-GAP_TBC_sf"/>
</dbReference>
<dbReference type="RefSeq" id="XP_006822429.1">
    <property type="nucleotide sequence ID" value="XM_006822366.1"/>
</dbReference>
<dbReference type="SUPFAM" id="SSF47923">
    <property type="entry name" value="Ypt/Rab-GAP domain of gyp1p"/>
    <property type="match status" value="1"/>
</dbReference>
<protein>
    <submittedName>
        <fullName evidence="4">TBC1 domain family member 15-like</fullName>
    </submittedName>
</protein>
<evidence type="ECO:0000259" key="2">
    <source>
        <dbReference type="PROSITE" id="PS50086"/>
    </source>
</evidence>
<evidence type="ECO:0000256" key="1">
    <source>
        <dbReference type="ARBA" id="ARBA00022468"/>
    </source>
</evidence>
<proteinExistence type="predicted"/>
<dbReference type="Proteomes" id="UP000694865">
    <property type="component" value="Unplaced"/>
</dbReference>
<dbReference type="InterPro" id="IPR021935">
    <property type="entry name" value="SGSM1/2_RBD"/>
</dbReference>
<dbReference type="PROSITE" id="PS50086">
    <property type="entry name" value="TBC_RABGAP"/>
    <property type="match status" value="1"/>
</dbReference>
<dbReference type="Pfam" id="PF12068">
    <property type="entry name" value="PH_RBD"/>
    <property type="match status" value="1"/>
</dbReference>
<name>A0ABM0MQY8_SACKO</name>
<dbReference type="GeneID" id="102801101"/>
<evidence type="ECO:0000313" key="4">
    <source>
        <dbReference type="RefSeq" id="XP_006822429.1"/>
    </source>
</evidence>
<feature type="non-terminal residue" evidence="4">
    <location>
        <position position="1"/>
    </location>
</feature>
<gene>
    <name evidence="4" type="primary">LOC102801101</name>
</gene>
<organism evidence="3 4">
    <name type="scientific">Saccoglossus kowalevskii</name>
    <name type="common">Acorn worm</name>
    <dbReference type="NCBI Taxonomy" id="10224"/>
    <lineage>
        <taxon>Eukaryota</taxon>
        <taxon>Metazoa</taxon>
        <taxon>Hemichordata</taxon>
        <taxon>Enteropneusta</taxon>
        <taxon>Harrimaniidae</taxon>
        <taxon>Saccoglossus</taxon>
    </lineage>
</organism>
<sequence length="291" mass="33907">VDQQVIEWNPITDCDIEDDHADKDWTVINTVGYRKQSSRDQEKVTVQQPTKRSKYAMTFDLHELRSIKRSKPSLGWSYLLFVLKDGVTLPALHFHEGGSKDMMRYIERYVSITKSTDDPRLFIVTQHDSNALSKSINELHIFGESSAGYVSKFIKDPYSATMGGFSKVTNFLKDSLLMPAAQQRPVDEIAELMTDLPRVDINRQKEPGYELITRSELGPRHDVKRQDPVIPEEWQTHLDSDGRVMRKDLLIEKIYHGGLYHSIRKDVWKFLLNYYDWSSTKKERQDLRKVK</sequence>
<accession>A0ABM0MQY8</accession>
<reference evidence="4" key="1">
    <citation type="submission" date="2025-08" db="UniProtKB">
        <authorList>
            <consortium name="RefSeq"/>
        </authorList>
    </citation>
    <scope>IDENTIFICATION</scope>
    <source>
        <tissue evidence="4">Testes</tissue>
    </source>
</reference>
<evidence type="ECO:0000313" key="3">
    <source>
        <dbReference type="Proteomes" id="UP000694865"/>
    </source>
</evidence>
<keyword evidence="1" id="KW-0343">GTPase activation</keyword>
<feature type="domain" description="Rab-GAP TBC" evidence="2">
    <location>
        <begin position="258"/>
        <end position="291"/>
    </location>
</feature>
<feature type="non-terminal residue" evidence="4">
    <location>
        <position position="291"/>
    </location>
</feature>